<name>A0A484F6H6_9EURY</name>
<dbReference type="EMBL" id="SNYS01000005">
    <property type="protein sequence ID" value="TDQ71033.1"/>
    <property type="molecule type" value="Genomic_DNA"/>
</dbReference>
<dbReference type="Proteomes" id="UP000294855">
    <property type="component" value="Unassembled WGS sequence"/>
</dbReference>
<reference evidence="1 2" key="1">
    <citation type="submission" date="2019-03" db="EMBL/GenBank/DDBJ databases">
        <title>Genomic Encyclopedia of Type Strains, Phase IV (KMG-IV): sequencing the most valuable type-strain genomes for metagenomic binning, comparative biology and taxonomic classification.</title>
        <authorList>
            <person name="Goeker M."/>
        </authorList>
    </citation>
    <scope>NUCLEOTIDE SEQUENCE [LARGE SCALE GENOMIC DNA]</scope>
    <source>
        <strain evidence="1 2">DSM 13328</strain>
    </source>
</reference>
<keyword evidence="2" id="KW-1185">Reference proteome</keyword>
<protein>
    <submittedName>
        <fullName evidence="1">Putative secreted protein</fullName>
    </submittedName>
</protein>
<dbReference type="OrthoDB" id="240616at2157"/>
<proteinExistence type="predicted"/>
<evidence type="ECO:0000313" key="1">
    <source>
        <dbReference type="EMBL" id="TDQ71033.1"/>
    </source>
</evidence>
<organism evidence="1 2">
    <name type="scientific">Methanimicrococcus blatticola</name>
    <dbReference type="NCBI Taxonomy" id="91560"/>
    <lineage>
        <taxon>Archaea</taxon>
        <taxon>Methanobacteriati</taxon>
        <taxon>Methanobacteriota</taxon>
        <taxon>Stenosarchaea group</taxon>
        <taxon>Methanomicrobia</taxon>
        <taxon>Methanosarcinales</taxon>
        <taxon>Methanosarcinaceae</taxon>
        <taxon>Methanimicrococcus</taxon>
    </lineage>
</organism>
<sequence>MPEGKNQEKESVYVIAHCLLNSLTRVKGIRRPEPFDTTNKKVIQLPCPELIYAGPERGRKTKEDYDTPDYRALCLELFLPYADMIEKLSKDGHEIKITGVPKSPSCGVLTTTVQTSAESESSSENGIVESKGILIEEIEKELIRRHVSFEMSE</sequence>
<evidence type="ECO:0000313" key="2">
    <source>
        <dbReference type="Proteomes" id="UP000294855"/>
    </source>
</evidence>
<accession>A0A484F6H6</accession>
<gene>
    <name evidence="1" type="ORF">C7391_0132</name>
</gene>
<dbReference type="AlphaFoldDB" id="A0A484F6H6"/>
<comment type="caution">
    <text evidence="1">The sequence shown here is derived from an EMBL/GenBank/DDBJ whole genome shotgun (WGS) entry which is preliminary data.</text>
</comment>
<dbReference type="RefSeq" id="WP_133516619.1">
    <property type="nucleotide sequence ID" value="NZ_JAHDUW010000001.1"/>
</dbReference>